<proteinExistence type="predicted"/>
<reference evidence="3" key="4">
    <citation type="submission" date="2025-09" db="UniProtKB">
        <authorList>
            <consortium name="Ensembl"/>
        </authorList>
    </citation>
    <scope>IDENTIFICATION</scope>
    <source>
        <strain evidence="3">C57BL/6J</strain>
    </source>
</reference>
<keyword evidence="2" id="KW-0732">Signal</keyword>
<dbReference type="ProteomicsDB" id="371298"/>
<evidence type="ECO:0000313" key="4">
    <source>
        <dbReference type="MGI" id="MGI:1917524"/>
    </source>
</evidence>
<reference evidence="3 5" key="1">
    <citation type="journal article" date="2009" name="PLoS Biol.">
        <title>Lineage-specific biology revealed by a finished genome assembly of the mouse.</title>
        <authorList>
            <consortium name="Mouse Genome Sequencing Consortium"/>
            <person name="Church D.M."/>
            <person name="Goodstadt L."/>
            <person name="Hillier L.W."/>
            <person name="Zody M.C."/>
            <person name="Goldstein S."/>
            <person name="She X."/>
            <person name="Bult C.J."/>
            <person name="Agarwala R."/>
            <person name="Cherry J.L."/>
            <person name="DiCuccio M."/>
            <person name="Hlavina W."/>
            <person name="Kapustin Y."/>
            <person name="Meric P."/>
            <person name="Maglott D."/>
            <person name="Birtle Z."/>
            <person name="Marques A.C."/>
            <person name="Graves T."/>
            <person name="Zhou S."/>
            <person name="Teague B."/>
            <person name="Potamousis K."/>
            <person name="Churas C."/>
            <person name="Place M."/>
            <person name="Herschleb J."/>
            <person name="Runnheim R."/>
            <person name="Forrest D."/>
            <person name="Amos-Landgraf J."/>
            <person name="Schwartz D.C."/>
            <person name="Cheng Z."/>
            <person name="Lindblad-Toh K."/>
            <person name="Eichler E.E."/>
            <person name="Ponting C.P."/>
        </authorList>
    </citation>
    <scope>NUCLEOTIDE SEQUENCE [LARGE SCALE GENOMIC DNA]</scope>
    <source>
        <strain evidence="3 5">C57BL/6J</strain>
    </source>
</reference>
<feature type="signal peptide" evidence="2">
    <location>
        <begin position="1"/>
        <end position="18"/>
    </location>
</feature>
<dbReference type="PaxDb" id="10090-ENSMUSP00000013910"/>
<dbReference type="CTD" id="79136"/>
<evidence type="ECO:0000256" key="1">
    <source>
        <dbReference type="SAM" id="MobiDB-lite"/>
    </source>
</evidence>
<feature type="compositionally biased region" description="Basic and acidic residues" evidence="1">
    <location>
        <begin position="42"/>
        <end position="52"/>
    </location>
</feature>
<name>G3UXD4_MOUSE</name>
<dbReference type="Ensembl" id="ENSMUST00000172494.8">
    <property type="protein sequence ID" value="ENSMUSP00000133645.2"/>
    <property type="gene ID" value="ENSMUSG00000013766.12"/>
</dbReference>
<dbReference type="AlphaFoldDB" id="G3UXD4"/>
<evidence type="ECO:0000256" key="2">
    <source>
        <dbReference type="SAM" id="SignalP"/>
    </source>
</evidence>
<evidence type="ECO:0000313" key="5">
    <source>
        <dbReference type="Proteomes" id="UP000000589"/>
    </source>
</evidence>
<dbReference type="ExpressionAtlas" id="G3UXD4">
    <property type="expression patterns" value="baseline and differential"/>
</dbReference>
<sequence length="107" mass="11419">MGPSSAFLGVLFLSGTLGLTTSPARGRLRCYTCSFAKPCDPVPRECREDESKRRRKSLSGKAASPEPSALCWAMRPTGHGPTLSGTSAVSRTYAMLPPHSHPPTFPS</sequence>
<dbReference type="Proteomes" id="UP000000589">
    <property type="component" value="Chromosome 17"/>
</dbReference>
<dbReference type="AGR" id="MGI:1917524"/>
<dbReference type="GeneID" id="70274"/>
<reference evidence="3 5" key="2">
    <citation type="journal article" date="2011" name="PLoS Biol.">
        <title>Modernizing reference genome assemblies.</title>
        <authorList>
            <person name="Church D.M."/>
            <person name="Schneider V.A."/>
            <person name="Graves T."/>
            <person name="Auger K."/>
            <person name="Cunningham F."/>
            <person name="Bouk N."/>
            <person name="Chen H.C."/>
            <person name="Agarwala R."/>
            <person name="McLaren W.M."/>
            <person name="Ritchie G.R."/>
            <person name="Albracht D."/>
            <person name="Kremitzki M."/>
            <person name="Rock S."/>
            <person name="Kotkiewicz H."/>
            <person name="Kremitzki C."/>
            <person name="Wollam A."/>
            <person name="Trani L."/>
            <person name="Fulton L."/>
            <person name="Fulton R."/>
            <person name="Matthews L."/>
            <person name="Whitehead S."/>
            <person name="Chow W."/>
            <person name="Torrance J."/>
            <person name="Dunn M."/>
            <person name="Harden G."/>
            <person name="Threadgold G."/>
            <person name="Wood J."/>
            <person name="Collins J."/>
            <person name="Heath P."/>
            <person name="Griffiths G."/>
            <person name="Pelan S."/>
            <person name="Grafham D."/>
            <person name="Eichler E.E."/>
            <person name="Weinstock G."/>
            <person name="Mardis E.R."/>
            <person name="Wilson R.K."/>
            <person name="Howe K."/>
            <person name="Flicek P."/>
            <person name="Hubbard T."/>
        </authorList>
    </citation>
    <scope>NUCLEOTIDE SEQUENCE [LARGE SCALE GENOMIC DNA]</scope>
    <source>
        <strain evidence="3 5">C57BL/6J</strain>
    </source>
</reference>
<dbReference type="MGI" id="MGI:1917524">
    <property type="gene designation" value="Ly6g6e"/>
</dbReference>
<dbReference type="PANTHER" id="PTHR14569:SF0">
    <property type="entry name" value="LYMPHOCYTE ANTIGEN 6 FAMILY MEMBER G6E"/>
    <property type="match status" value="1"/>
</dbReference>
<keyword evidence="5" id="KW-1185">Reference proteome</keyword>
<dbReference type="GeneTree" id="ENSGT00390000007175"/>
<organism evidence="3 5">
    <name type="scientific">Mus musculus</name>
    <name type="common">Mouse</name>
    <dbReference type="NCBI Taxonomy" id="10090"/>
    <lineage>
        <taxon>Eukaryota</taxon>
        <taxon>Metazoa</taxon>
        <taxon>Chordata</taxon>
        <taxon>Craniata</taxon>
        <taxon>Vertebrata</taxon>
        <taxon>Euteleostomi</taxon>
        <taxon>Mammalia</taxon>
        <taxon>Eutheria</taxon>
        <taxon>Euarchontoglires</taxon>
        <taxon>Glires</taxon>
        <taxon>Rodentia</taxon>
        <taxon>Myomorpha</taxon>
        <taxon>Muroidea</taxon>
        <taxon>Muridae</taxon>
        <taxon>Murinae</taxon>
        <taxon>Mus</taxon>
        <taxon>Mus</taxon>
    </lineage>
</organism>
<feature type="region of interest" description="Disordered" evidence="1">
    <location>
        <begin position="42"/>
        <end position="76"/>
    </location>
</feature>
<dbReference type="RefSeq" id="NP_001392086.1">
    <property type="nucleotide sequence ID" value="NM_001405157.1"/>
</dbReference>
<dbReference type="InterPro" id="IPR039700">
    <property type="entry name" value="Ly6g6e"/>
</dbReference>
<dbReference type="VEuPathDB" id="HostDB:ENSMUSG00000013766"/>
<dbReference type="HOGENOM" id="CLU_136280_1_0_1"/>
<dbReference type="eggNOG" id="ENOG502S5P1">
    <property type="taxonomic scope" value="Eukaryota"/>
</dbReference>
<dbReference type="PANTHER" id="PTHR14569">
    <property type="entry name" value="LYMPHOCYTE ANTIGEN 6 FAMILY MEMBER G6E"/>
    <property type="match status" value="1"/>
</dbReference>
<evidence type="ECO:0000313" key="3">
    <source>
        <dbReference type="Ensembl" id="ENSMUSP00000133645.2"/>
    </source>
</evidence>
<protein>
    <submittedName>
        <fullName evidence="3">Lymphocyte antigen 6 family member G6E</fullName>
    </submittedName>
</protein>
<dbReference type="OrthoDB" id="9031844at2759"/>
<accession>G3UXD4</accession>
<feature type="chain" id="PRO_5003456668" evidence="2">
    <location>
        <begin position="19"/>
        <end position="107"/>
    </location>
</feature>
<reference evidence="3" key="3">
    <citation type="submission" date="2025-08" db="UniProtKB">
        <authorList>
            <consortium name="Ensembl"/>
        </authorList>
    </citation>
    <scope>IDENTIFICATION</scope>
    <source>
        <strain evidence="3">C57BL/6J</strain>
    </source>
</reference>
<gene>
    <name evidence="3 4" type="primary">Ly6g6e</name>
</gene>
<dbReference type="Bgee" id="ENSMUSG00000013766">
    <property type="expression patterns" value="Expressed in esophagus and 78 other cell types or tissues"/>
</dbReference>